<evidence type="ECO:0000313" key="3">
    <source>
        <dbReference type="EMBL" id="QWV19540.1"/>
    </source>
</evidence>
<feature type="compositionally biased region" description="Basic and acidic residues" evidence="1">
    <location>
        <begin position="122"/>
        <end position="134"/>
    </location>
</feature>
<evidence type="ECO:0000256" key="2">
    <source>
        <dbReference type="SAM" id="SignalP"/>
    </source>
</evidence>
<dbReference type="NCBIfam" id="TIGR03749">
    <property type="entry name" value="conj_TIGR03749"/>
    <property type="match status" value="1"/>
</dbReference>
<feature type="compositionally biased region" description="Acidic residues" evidence="1">
    <location>
        <begin position="138"/>
        <end position="148"/>
    </location>
</feature>
<dbReference type="RefSeq" id="WP_216707351.1">
    <property type="nucleotide sequence ID" value="NZ_CP076684.1"/>
</dbReference>
<feature type="chain" id="PRO_5046956338" evidence="2">
    <location>
        <begin position="28"/>
        <end position="301"/>
    </location>
</feature>
<feature type="region of interest" description="Disordered" evidence="1">
    <location>
        <begin position="122"/>
        <end position="158"/>
    </location>
</feature>
<gene>
    <name evidence="3" type="ORF">KQ248_22635</name>
</gene>
<accession>A0ABX8J0B9</accession>
<keyword evidence="4" id="KW-1185">Reference proteome</keyword>
<name>A0ABX8J0B9_9GAMM</name>
<dbReference type="Proteomes" id="UP000683436">
    <property type="component" value="Plasmid megaplasmid"/>
</dbReference>
<proteinExistence type="predicted"/>
<organism evidence="3 4">
    <name type="scientific">Stutzerimonas zhaodongensis</name>
    <dbReference type="NCBI Taxonomy" id="1176257"/>
    <lineage>
        <taxon>Bacteria</taxon>
        <taxon>Pseudomonadati</taxon>
        <taxon>Pseudomonadota</taxon>
        <taxon>Gammaproteobacteria</taxon>
        <taxon>Pseudomonadales</taxon>
        <taxon>Pseudomonadaceae</taxon>
        <taxon>Stutzerimonas</taxon>
    </lineage>
</organism>
<evidence type="ECO:0000313" key="4">
    <source>
        <dbReference type="Proteomes" id="UP000683436"/>
    </source>
</evidence>
<dbReference type="InterPro" id="IPR021844">
    <property type="entry name" value="Integr_conj_element_PFL4704"/>
</dbReference>
<keyword evidence="2" id="KW-0732">Signal</keyword>
<feature type="signal peptide" evidence="2">
    <location>
        <begin position="1"/>
        <end position="27"/>
    </location>
</feature>
<protein>
    <submittedName>
        <fullName evidence="3">TIGR03749 family integrating conjugative element protein</fullName>
    </submittedName>
</protein>
<dbReference type="Pfam" id="PF11920">
    <property type="entry name" value="DUF3438"/>
    <property type="match status" value="1"/>
</dbReference>
<sequence>MARTQLRLRAWRLLAGLAVIASGSANAVEIMRWERLPLAVPLQVGQERIIFVDQNVRVGIPSSISDDIRVQSASGAIYLLASKPIAPTRIQLQSATTGELILVDIAATAAEDGARELEPVKIVRGDTPPERYGRASDSSDEVEEDEAGPAELTKQPRETPVPVVLTRYAAQSLYAPLRTVEPVEGIAQANIHPRLDLTTLAPSLPVRARALAAWRLSDYWVTAVKLTNMSAHPVDLDPRALQGDLQTATFQHSFLGRRGDPSDTTVVYLVTRGRDLAKSVLPSLSQVNSASNLGGANHGDQ</sequence>
<reference evidence="3 4" key="1">
    <citation type="submission" date="2021-06" db="EMBL/GenBank/DDBJ databases">
        <title>Microbial metabolic specificity influences pelagic lipid remineralization.</title>
        <authorList>
            <person name="Behrendt L."/>
            <person name="Hunter J.E."/>
            <person name="Alcolombri U."/>
            <person name="Smriga S."/>
            <person name="Mincer T."/>
            <person name="Lowenstein D.P."/>
            <person name="Peaudecerf F.J."/>
            <person name="Fernandez V.I."/>
            <person name="Fredricks H."/>
            <person name="Almblad H."/>
            <person name="Harrison J.J."/>
            <person name="Stocker R."/>
            <person name="Van Mooy B.A.S."/>
        </authorList>
    </citation>
    <scope>NUCLEOTIDE SEQUENCE [LARGE SCALE GENOMIC DNA]</scope>
    <source>
        <strain evidence="3 4">A252</strain>
        <plasmid evidence="3 4">megaplasmid</plasmid>
    </source>
</reference>
<dbReference type="EMBL" id="CP076684">
    <property type="protein sequence ID" value="QWV19540.1"/>
    <property type="molecule type" value="Genomic_DNA"/>
</dbReference>
<geneLocation type="plasmid" evidence="3 4">
    <name>megaplasmid</name>
</geneLocation>
<evidence type="ECO:0000256" key="1">
    <source>
        <dbReference type="SAM" id="MobiDB-lite"/>
    </source>
</evidence>
<keyword evidence="3" id="KW-0614">Plasmid</keyword>